<evidence type="ECO:0000313" key="3">
    <source>
        <dbReference type="EMBL" id="NKX91075.1"/>
    </source>
</evidence>
<protein>
    <submittedName>
        <fullName evidence="3">SRPBCC domain-containing protein</fullName>
    </submittedName>
</protein>
<dbReference type="EMBL" id="JAAXOM010000009">
    <property type="protein sequence ID" value="NKX91075.1"/>
    <property type="molecule type" value="Genomic_DNA"/>
</dbReference>
<accession>A0A846WD65</accession>
<dbReference type="Proteomes" id="UP000572007">
    <property type="component" value="Unassembled WGS sequence"/>
</dbReference>
<organism evidence="3 4">
    <name type="scientific">Nocardia coubleae</name>
    <dbReference type="NCBI Taxonomy" id="356147"/>
    <lineage>
        <taxon>Bacteria</taxon>
        <taxon>Bacillati</taxon>
        <taxon>Actinomycetota</taxon>
        <taxon>Actinomycetes</taxon>
        <taxon>Mycobacteriales</taxon>
        <taxon>Nocardiaceae</taxon>
        <taxon>Nocardia</taxon>
    </lineage>
</organism>
<evidence type="ECO:0000259" key="2">
    <source>
        <dbReference type="Pfam" id="PF08327"/>
    </source>
</evidence>
<sequence length="141" mass="15707">MTGFVATVRTDVDASPQRVWEVLTDPAQIRKFMFGAEVRTDWQPGSPITWTGEFQGRAYEDRGEILAAEPGRLLRMTHYSPLSGQPDIPANYHTLTYELSGDDTTTHLSLSQDNNATEADAEHSRQMWTAHVDGIKAAAEE</sequence>
<dbReference type="InterPro" id="IPR013538">
    <property type="entry name" value="ASHA1/2-like_C"/>
</dbReference>
<evidence type="ECO:0000256" key="1">
    <source>
        <dbReference type="ARBA" id="ARBA00006817"/>
    </source>
</evidence>
<reference evidence="3 4" key="1">
    <citation type="submission" date="2020-04" db="EMBL/GenBank/DDBJ databases">
        <title>MicrobeNet Type strains.</title>
        <authorList>
            <person name="Nicholson A.C."/>
        </authorList>
    </citation>
    <scope>NUCLEOTIDE SEQUENCE [LARGE SCALE GENOMIC DNA]</scope>
    <source>
        <strain evidence="3 4">DSM 44960</strain>
    </source>
</reference>
<keyword evidence="4" id="KW-1185">Reference proteome</keyword>
<comment type="similarity">
    <text evidence="1">Belongs to the AHA1 family.</text>
</comment>
<comment type="caution">
    <text evidence="3">The sequence shown here is derived from an EMBL/GenBank/DDBJ whole genome shotgun (WGS) entry which is preliminary data.</text>
</comment>
<dbReference type="SUPFAM" id="SSF55961">
    <property type="entry name" value="Bet v1-like"/>
    <property type="match status" value="1"/>
</dbReference>
<name>A0A846WD65_9NOCA</name>
<evidence type="ECO:0000313" key="4">
    <source>
        <dbReference type="Proteomes" id="UP000572007"/>
    </source>
</evidence>
<gene>
    <name evidence="3" type="ORF">HGA10_27710</name>
</gene>
<dbReference type="Pfam" id="PF08327">
    <property type="entry name" value="AHSA1"/>
    <property type="match status" value="1"/>
</dbReference>
<dbReference type="Gene3D" id="3.30.530.20">
    <property type="match status" value="1"/>
</dbReference>
<dbReference type="InterPro" id="IPR023393">
    <property type="entry name" value="START-like_dom_sf"/>
</dbReference>
<feature type="domain" description="Activator of Hsp90 ATPase homologue 1/2-like C-terminal" evidence="2">
    <location>
        <begin position="13"/>
        <end position="139"/>
    </location>
</feature>
<dbReference type="AlphaFoldDB" id="A0A846WD65"/>
<dbReference type="RefSeq" id="WP_067644670.1">
    <property type="nucleotide sequence ID" value="NZ_JAAXOM010000009.1"/>
</dbReference>
<proteinExistence type="inferred from homology"/>